<keyword evidence="2" id="KW-1133">Transmembrane helix</keyword>
<evidence type="ECO:0000256" key="1">
    <source>
        <dbReference type="SAM" id="MobiDB-lite"/>
    </source>
</evidence>
<organism evidence="3 4">
    <name type="scientific">Ilex paraguariensis</name>
    <name type="common">yerba mate</name>
    <dbReference type="NCBI Taxonomy" id="185542"/>
    <lineage>
        <taxon>Eukaryota</taxon>
        <taxon>Viridiplantae</taxon>
        <taxon>Streptophyta</taxon>
        <taxon>Embryophyta</taxon>
        <taxon>Tracheophyta</taxon>
        <taxon>Spermatophyta</taxon>
        <taxon>Magnoliopsida</taxon>
        <taxon>eudicotyledons</taxon>
        <taxon>Gunneridae</taxon>
        <taxon>Pentapetalae</taxon>
        <taxon>asterids</taxon>
        <taxon>campanulids</taxon>
        <taxon>Aquifoliales</taxon>
        <taxon>Aquifoliaceae</taxon>
        <taxon>Ilex</taxon>
    </lineage>
</organism>
<gene>
    <name evidence="3" type="ORF">ILEXP_LOCUS23970</name>
</gene>
<keyword evidence="4" id="KW-1185">Reference proteome</keyword>
<accession>A0ABC8SEG5</accession>
<keyword evidence="2" id="KW-0812">Transmembrane</keyword>
<evidence type="ECO:0000313" key="4">
    <source>
        <dbReference type="Proteomes" id="UP001642360"/>
    </source>
</evidence>
<proteinExistence type="predicted"/>
<feature type="region of interest" description="Disordered" evidence="1">
    <location>
        <begin position="71"/>
        <end position="106"/>
    </location>
</feature>
<evidence type="ECO:0000256" key="2">
    <source>
        <dbReference type="SAM" id="Phobius"/>
    </source>
</evidence>
<protein>
    <submittedName>
        <fullName evidence="3">Uncharacterized protein</fullName>
    </submittedName>
</protein>
<name>A0ABC8SEG5_9AQUA</name>
<comment type="caution">
    <text evidence="3">The sequence shown here is derived from an EMBL/GenBank/DDBJ whole genome shotgun (WGS) entry which is preliminary data.</text>
</comment>
<keyword evidence="2" id="KW-0472">Membrane</keyword>
<dbReference type="EMBL" id="CAUOFW020002724">
    <property type="protein sequence ID" value="CAK9155557.1"/>
    <property type="molecule type" value="Genomic_DNA"/>
</dbReference>
<sequence length="146" mass="16573">MAISSLYPFNSILHSHSSQSLYLCHSLFQSYGDSLSSSHSFFQPRTLKRSSSTSTTRIFVISSHSNHKILKSNRRSRYGQTMSPYDSEDDDSVGIGDEEDEDDSEDDWLSDVRSIFFISMLTIGCLCPHFLLLIEIFGLYLQITVV</sequence>
<dbReference type="AlphaFoldDB" id="A0ABC8SEG5"/>
<feature type="compositionally biased region" description="Acidic residues" evidence="1">
    <location>
        <begin position="86"/>
        <end position="106"/>
    </location>
</feature>
<reference evidence="3 4" key="1">
    <citation type="submission" date="2024-02" db="EMBL/GenBank/DDBJ databases">
        <authorList>
            <person name="Vignale AGUSTIN F."/>
            <person name="Sosa J E."/>
            <person name="Modenutti C."/>
        </authorList>
    </citation>
    <scope>NUCLEOTIDE SEQUENCE [LARGE SCALE GENOMIC DNA]</scope>
</reference>
<feature type="transmembrane region" description="Helical" evidence="2">
    <location>
        <begin position="115"/>
        <end position="141"/>
    </location>
</feature>
<evidence type="ECO:0000313" key="3">
    <source>
        <dbReference type="EMBL" id="CAK9155557.1"/>
    </source>
</evidence>
<dbReference type="Proteomes" id="UP001642360">
    <property type="component" value="Unassembled WGS sequence"/>
</dbReference>